<name>A0A1T4ZWT4_9SPHN</name>
<dbReference type="CDD" id="cd02440">
    <property type="entry name" value="AdoMet_MTases"/>
    <property type="match status" value="1"/>
</dbReference>
<reference evidence="2" key="1">
    <citation type="submission" date="2017-02" db="EMBL/GenBank/DDBJ databases">
        <authorList>
            <person name="Varghese N."/>
            <person name="Submissions S."/>
        </authorList>
    </citation>
    <scope>NUCLEOTIDE SEQUENCE [LARGE SCALE GENOMIC DNA]</scope>
    <source>
        <strain evidence="2">R11H</strain>
    </source>
</reference>
<gene>
    <name evidence="1" type="ORF">SAMN06295937_1001278</name>
</gene>
<organism evidence="1 2">
    <name type="scientific">Sphingopyxis flava</name>
    <dbReference type="NCBI Taxonomy" id="1507287"/>
    <lineage>
        <taxon>Bacteria</taxon>
        <taxon>Pseudomonadati</taxon>
        <taxon>Pseudomonadota</taxon>
        <taxon>Alphaproteobacteria</taxon>
        <taxon>Sphingomonadales</taxon>
        <taxon>Sphingomonadaceae</taxon>
        <taxon>Sphingopyxis</taxon>
    </lineage>
</organism>
<protein>
    <recommendedName>
        <fullName evidence="3">Methyltransferase domain-containing protein</fullName>
    </recommendedName>
</protein>
<accession>A0A1T4ZWT4</accession>
<sequence length="216" mass="24443">MLTVAQENALPLDEALKRSIGTTRDRDLAALYEWIGQNYDTAAYAKVQTDYRGQIDPKFVAVCERVGKLLPVARWLGWHNAKSLRTLDLGSGAGHMGLIANYYGHSAEGLDCYALYDGLRAFWRQPAIHHRIEAGQPLPVGRYHSITSILTNYGRDWSIGAWDEFIGRILADHLEPGGEFVISFPGDPNKPARLHLRKRASRIEGRHMFFRRENAR</sequence>
<dbReference type="InterPro" id="IPR029063">
    <property type="entry name" value="SAM-dependent_MTases_sf"/>
</dbReference>
<dbReference type="Proteomes" id="UP000190044">
    <property type="component" value="Unassembled WGS sequence"/>
</dbReference>
<evidence type="ECO:0000313" key="1">
    <source>
        <dbReference type="EMBL" id="SKB27166.1"/>
    </source>
</evidence>
<dbReference type="OrthoDB" id="9807255at2"/>
<dbReference type="AlphaFoldDB" id="A0A1T4ZWT4"/>
<keyword evidence="2" id="KW-1185">Reference proteome</keyword>
<dbReference type="SUPFAM" id="SSF53335">
    <property type="entry name" value="S-adenosyl-L-methionine-dependent methyltransferases"/>
    <property type="match status" value="1"/>
</dbReference>
<dbReference type="RefSeq" id="WP_079636880.1">
    <property type="nucleotide sequence ID" value="NZ_FUYP01000001.1"/>
</dbReference>
<evidence type="ECO:0008006" key="3">
    <source>
        <dbReference type="Google" id="ProtNLM"/>
    </source>
</evidence>
<evidence type="ECO:0000313" key="2">
    <source>
        <dbReference type="Proteomes" id="UP000190044"/>
    </source>
</evidence>
<proteinExistence type="predicted"/>
<dbReference type="EMBL" id="FUYP01000001">
    <property type="protein sequence ID" value="SKB27166.1"/>
    <property type="molecule type" value="Genomic_DNA"/>
</dbReference>